<proteinExistence type="predicted"/>
<evidence type="ECO:0000313" key="1">
    <source>
        <dbReference type="EMBL" id="JAE37900.1"/>
    </source>
</evidence>
<name>A0A0A9HL48_ARUDO</name>
<protein>
    <submittedName>
        <fullName evidence="1">Uncharacterized protein</fullName>
    </submittedName>
</protein>
<organism evidence="1">
    <name type="scientific">Arundo donax</name>
    <name type="common">Giant reed</name>
    <name type="synonym">Donax arundinaceus</name>
    <dbReference type="NCBI Taxonomy" id="35708"/>
    <lineage>
        <taxon>Eukaryota</taxon>
        <taxon>Viridiplantae</taxon>
        <taxon>Streptophyta</taxon>
        <taxon>Embryophyta</taxon>
        <taxon>Tracheophyta</taxon>
        <taxon>Spermatophyta</taxon>
        <taxon>Magnoliopsida</taxon>
        <taxon>Liliopsida</taxon>
        <taxon>Poales</taxon>
        <taxon>Poaceae</taxon>
        <taxon>PACMAD clade</taxon>
        <taxon>Arundinoideae</taxon>
        <taxon>Arundineae</taxon>
        <taxon>Arundo</taxon>
    </lineage>
</organism>
<reference evidence="1" key="1">
    <citation type="submission" date="2014-09" db="EMBL/GenBank/DDBJ databases">
        <authorList>
            <person name="Magalhaes I.L.F."/>
            <person name="Oliveira U."/>
            <person name="Santos F.R."/>
            <person name="Vidigal T.H.D.A."/>
            <person name="Brescovit A.D."/>
            <person name="Santos A.J."/>
        </authorList>
    </citation>
    <scope>NUCLEOTIDE SEQUENCE</scope>
    <source>
        <tissue evidence="1">Shoot tissue taken approximately 20 cm above the soil surface</tissue>
    </source>
</reference>
<dbReference type="EMBL" id="GBRH01159996">
    <property type="protein sequence ID" value="JAE37900.1"/>
    <property type="molecule type" value="Transcribed_RNA"/>
</dbReference>
<dbReference type="AlphaFoldDB" id="A0A0A9HL48"/>
<reference evidence="1" key="2">
    <citation type="journal article" date="2015" name="Data Brief">
        <title>Shoot transcriptome of the giant reed, Arundo donax.</title>
        <authorList>
            <person name="Barrero R.A."/>
            <person name="Guerrero F.D."/>
            <person name="Moolhuijzen P."/>
            <person name="Goolsby J.A."/>
            <person name="Tidwell J."/>
            <person name="Bellgard S.E."/>
            <person name="Bellgard M.I."/>
        </authorList>
    </citation>
    <scope>NUCLEOTIDE SEQUENCE</scope>
    <source>
        <tissue evidence="1">Shoot tissue taken approximately 20 cm above the soil surface</tissue>
    </source>
</reference>
<sequence length="44" mass="5284">MRICILSAKKRFCLVNSKHTWHTIIELFLNMKGSCRWNCIIEFV</sequence>
<accession>A0A0A9HL48</accession>